<dbReference type="NCBIfam" id="TIGR02215">
    <property type="entry name" value="phage_chp_gp8"/>
    <property type="match status" value="1"/>
</dbReference>
<keyword evidence="2" id="KW-1185">Reference proteome</keyword>
<dbReference type="OrthoDB" id="8213325at2"/>
<evidence type="ECO:0000313" key="2">
    <source>
        <dbReference type="Proteomes" id="UP000324927"/>
    </source>
</evidence>
<proteinExistence type="predicted"/>
<dbReference type="EMBL" id="VTTN01000002">
    <property type="protein sequence ID" value="KAA0597211.1"/>
    <property type="molecule type" value="Genomic_DNA"/>
</dbReference>
<sequence>MLEVIEAPASDLVDLAMVKSHLGIVGTDDDAIIGALIARASAAITSYIGAPILAGTYRETLETGGGQAVIALSRYPVTTVTSVEVDGSELPSGFRLDADAGLLLRTDSAGRSRPWECGAVVEVSYSAGYATCPPDIEQAVLELVSAAWSQRGRDPGLKSIGIGSINLGYFGADALPGIASVAPLLDRYRVPAVG</sequence>
<dbReference type="InterPro" id="IPR011738">
    <property type="entry name" value="Phage_CHP"/>
</dbReference>
<accession>A0A5A9GRU9</accession>
<protein>
    <recommendedName>
        <fullName evidence="3">Phage gp6-like head-tail connector protein</fullName>
    </recommendedName>
</protein>
<gene>
    <name evidence="1" type="ORF">FZ942_08960</name>
</gene>
<reference evidence="1 2" key="1">
    <citation type="submission" date="2019-08" db="EMBL/GenBank/DDBJ databases">
        <authorList>
            <person name="Grouzdev D."/>
            <person name="Tikhonova E."/>
            <person name="Kravchenko I."/>
        </authorList>
    </citation>
    <scope>NUCLEOTIDE SEQUENCE [LARGE SCALE GENOMIC DNA]</scope>
    <source>
        <strain evidence="1 2">59b</strain>
    </source>
</reference>
<dbReference type="InterPro" id="IPR021146">
    <property type="entry name" value="Phage_gp6-like_head-tail"/>
</dbReference>
<dbReference type="CDD" id="cd08054">
    <property type="entry name" value="gp6"/>
    <property type="match status" value="1"/>
</dbReference>
<dbReference type="Proteomes" id="UP000324927">
    <property type="component" value="Unassembled WGS sequence"/>
</dbReference>
<dbReference type="Gene3D" id="1.10.3230.30">
    <property type="entry name" value="Phage gp6-like head-tail connector protein"/>
    <property type="match status" value="1"/>
</dbReference>
<dbReference type="RefSeq" id="WP_149230739.1">
    <property type="nucleotide sequence ID" value="NZ_JALJXJ010000001.1"/>
</dbReference>
<dbReference type="AlphaFoldDB" id="A0A5A9GRU9"/>
<evidence type="ECO:0000313" key="1">
    <source>
        <dbReference type="EMBL" id="KAA0597211.1"/>
    </source>
</evidence>
<name>A0A5A9GRU9_AZOLI</name>
<evidence type="ECO:0008006" key="3">
    <source>
        <dbReference type="Google" id="ProtNLM"/>
    </source>
</evidence>
<organism evidence="1 2">
    <name type="scientific">Azospirillum lipoferum</name>
    <dbReference type="NCBI Taxonomy" id="193"/>
    <lineage>
        <taxon>Bacteria</taxon>
        <taxon>Pseudomonadati</taxon>
        <taxon>Pseudomonadota</taxon>
        <taxon>Alphaproteobacteria</taxon>
        <taxon>Rhodospirillales</taxon>
        <taxon>Azospirillaceae</taxon>
        <taxon>Azospirillum</taxon>
    </lineage>
</organism>
<comment type="caution">
    <text evidence="1">The sequence shown here is derived from an EMBL/GenBank/DDBJ whole genome shotgun (WGS) entry which is preliminary data.</text>
</comment>
<dbReference type="Pfam" id="PF05135">
    <property type="entry name" value="Phage_connect_1"/>
    <property type="match status" value="1"/>
</dbReference>